<keyword evidence="30" id="KW-1185">Reference proteome</keyword>
<dbReference type="GO" id="GO:0005938">
    <property type="term" value="C:cell cortex"/>
    <property type="evidence" value="ECO:0007669"/>
    <property type="project" value="UniProtKB-SubCell"/>
</dbReference>
<keyword evidence="19" id="KW-0009">Actin-binding</keyword>
<evidence type="ECO:0000256" key="9">
    <source>
        <dbReference type="ARBA" id="ARBA00022448"/>
    </source>
</evidence>
<dbReference type="Proteomes" id="UP000322234">
    <property type="component" value="Unassembled WGS sequence"/>
</dbReference>
<keyword evidence="22" id="KW-0968">Cytoplasmic vesicle</keyword>
<evidence type="ECO:0000256" key="18">
    <source>
        <dbReference type="ARBA" id="ARBA00023136"/>
    </source>
</evidence>
<feature type="compositionally biased region" description="Pro residues" evidence="27">
    <location>
        <begin position="206"/>
        <end position="215"/>
    </location>
</feature>
<evidence type="ECO:0000256" key="12">
    <source>
        <dbReference type="ARBA" id="ARBA00022490"/>
    </source>
</evidence>
<dbReference type="PANTHER" id="PTHR45920">
    <property type="entry name" value="FORMIN HOMOLOGY 2 DOMAIN CONTAINING, ISOFORM I"/>
    <property type="match status" value="1"/>
</dbReference>
<evidence type="ECO:0000256" key="3">
    <source>
        <dbReference type="ARBA" id="ARBA00004413"/>
    </source>
</evidence>
<sequence>MSTGRTLLEKLFSQQENGPPEEAEKFCSRIIAMGLLLPFSDCFREPCGQNAQSSSAPFDQDQLYTWAAVSQPTHSLDYIEGQFPRRVPAAWPPSKPPDEEHRPKDADTDSQSAVLETPKKCSDAAQQEVCDMKSEGQATVIQRLEQTIEDLKTKIAELEKQYPALDTGLEALRLGEKDVGYERIVQAKSIQTSPMEEGGVLARPPGGSPPAPPPLTAHGESTGLPLPSGPQTMFCSEISLVVSPRRISVQLDAQPSLQPPPPASLPWSDSHGQARSQPSHPPLHTGFETSQEHSAFSSSGNGCDIPTAPPLPPETTEASPAPLTPGAPEPALPSPAGLSPPPCLGPEMLPPPPLPLPGVGVPPTPPLPGVGIPPPPPLPTVGIPTPPPLPGVGIPPAPPLPGVGIPPAPPLPGPPPPPGSGLPLPRQVGSSTLPTPQVCGFLPPPLPLGLFGFGMNQEKGSRKQPVEPCRPMKPLYWTRIQLHSRRDSSASLIWEKIEEPSIDCHEFEELFSKSTVKERKKPISDTITKTKAKQQVVKLLSNKRSQAVGILMSSLHLDMKDIQHAVVNLDNSVVDLETLQALYENRAQSDELEKIEKHGRSSKDKENAKSLDKPEQFLYELSLIPNFSERVFCILFQSTFSESICSIRRKLELLQKLCETLKHGSGVMQVLGLVLAFGNYMNGGNNTRGQADGFGLDILPKLKDVKSSDNSRSLLSYIVSYYLRNFDEDAGKEQCVFPLPEPQDLFQASQMKFEDFQKDLRKLKKDLRACEVEAGKVYQVSSKEHIQPFKENMEQFIIQAKIDQEAEENSLTETHKCFLETTAYFFMRPKIGEKEVSPNVFFGIWHEFSSDFKDFWKKENKLILQERVKEAEEVCRQKKGKSLYKIKPRHDSGIVSLMEGRQYRGERMMRNVTRDAEKDVVAGTKWLPPGDDGSVSPAMAHLKRQSASSSLLDLRAREALDPENEDQELALEQTTTRGCLEKEGITYYIRYCPEDDSYLQGTDCEGLGYLAHDMHHLEMDECQEAVEEWTELGPGDSPKACPPTKAGCGPSRQECRPKHKGRPKSLNLPPEAKHPANAQRSFKTKTRTSEKRPKCPQEEVGFWLALGKQIEGLRAKASVEPPSQNAMMIRLSNQSTDHSKEDANTNELDTITFKKFIKIRVDNIDAAVMDLKEKICILSEEAKIGAHRKPIIFLHPGDCGGVLVELEQA</sequence>
<evidence type="ECO:0000256" key="13">
    <source>
        <dbReference type="ARBA" id="ARBA00022553"/>
    </source>
</evidence>
<dbReference type="Gene3D" id="3.10.180.10">
    <property type="entry name" value="2,3-Dihydroxybiphenyl 1,2-Dioxygenase, domain 1"/>
    <property type="match status" value="1"/>
</dbReference>
<keyword evidence="18" id="KW-0472">Membrane</keyword>
<dbReference type="GO" id="GO:0008017">
    <property type="term" value="F:microtubule binding"/>
    <property type="evidence" value="ECO:0007669"/>
    <property type="project" value="InterPro"/>
</dbReference>
<gene>
    <name evidence="29" type="ORF">E5288_WYG009889</name>
</gene>
<keyword evidence="12" id="KW-0963">Cytoplasm</keyword>
<keyword evidence="10" id="KW-0217">Developmental protein</keyword>
<feature type="region of interest" description="Disordered" evidence="27">
    <location>
        <begin position="86"/>
        <end position="112"/>
    </location>
</feature>
<dbReference type="GO" id="GO:0030866">
    <property type="term" value="P:cortical actin cytoskeleton organization"/>
    <property type="evidence" value="ECO:0007669"/>
    <property type="project" value="TreeGrafter"/>
</dbReference>
<evidence type="ECO:0000256" key="25">
    <source>
        <dbReference type="ARBA" id="ARBA00069459"/>
    </source>
</evidence>
<evidence type="ECO:0000256" key="19">
    <source>
        <dbReference type="ARBA" id="ARBA00023203"/>
    </source>
</evidence>
<feature type="compositionally biased region" description="Basic and acidic residues" evidence="27">
    <location>
        <begin position="96"/>
        <end position="107"/>
    </location>
</feature>
<evidence type="ECO:0000313" key="30">
    <source>
        <dbReference type="Proteomes" id="UP000322234"/>
    </source>
</evidence>
<dbReference type="PROSITE" id="PS51444">
    <property type="entry name" value="FH2"/>
    <property type="match status" value="1"/>
</dbReference>
<feature type="region of interest" description="Disordered" evidence="27">
    <location>
        <begin position="253"/>
        <end position="357"/>
    </location>
</feature>
<dbReference type="InterPro" id="IPR001265">
    <property type="entry name" value="Formin_Cappuccino_subfam"/>
</dbReference>
<evidence type="ECO:0000256" key="22">
    <source>
        <dbReference type="ARBA" id="ARBA00023329"/>
    </source>
</evidence>
<dbReference type="FunFam" id="1.20.58.2220:FF:000007">
    <property type="entry name" value="formin-2"/>
    <property type="match status" value="1"/>
</dbReference>
<dbReference type="GO" id="GO:0005886">
    <property type="term" value="C:plasma membrane"/>
    <property type="evidence" value="ECO:0007669"/>
    <property type="project" value="UniProtKB-SubCell"/>
</dbReference>
<keyword evidence="14" id="KW-0227">DNA damage</keyword>
<proteinExistence type="inferred from homology"/>
<dbReference type="SMART" id="SM00498">
    <property type="entry name" value="FH2"/>
    <property type="match status" value="1"/>
</dbReference>
<evidence type="ECO:0000256" key="26">
    <source>
        <dbReference type="SAM" id="Coils"/>
    </source>
</evidence>
<feature type="region of interest" description="Disordered" evidence="27">
    <location>
        <begin position="400"/>
        <end position="422"/>
    </location>
</feature>
<evidence type="ECO:0000259" key="28">
    <source>
        <dbReference type="PROSITE" id="PS51444"/>
    </source>
</evidence>
<comment type="subunit">
    <text evidence="24">Interacts with SPIRE1. Binds actin. Interacts with CDKN1A.</text>
</comment>
<dbReference type="InterPro" id="IPR029068">
    <property type="entry name" value="Glyas_Bleomycin-R_OHBP_Dase"/>
</dbReference>
<evidence type="ECO:0000256" key="15">
    <source>
        <dbReference type="ARBA" id="ARBA00022927"/>
    </source>
</evidence>
<dbReference type="Gene3D" id="1.20.58.2220">
    <property type="entry name" value="Formin, FH2 domain"/>
    <property type="match status" value="1"/>
</dbReference>
<evidence type="ECO:0000256" key="14">
    <source>
        <dbReference type="ARBA" id="ARBA00022763"/>
    </source>
</evidence>
<comment type="subcellular location">
    <subcellularLocation>
        <location evidence="3">Cell membrane</location>
        <topology evidence="3">Peripheral membrane protein</topology>
        <orientation evidence="3">Cytoplasmic side</orientation>
    </subcellularLocation>
    <subcellularLocation>
        <location evidence="5">Cytoplasm</location>
        <location evidence="5">Cell cortex</location>
    </subcellularLocation>
    <subcellularLocation>
        <location evidence="2">Cytoplasm</location>
        <location evidence="2">Cytoskeleton</location>
    </subcellularLocation>
    <subcellularLocation>
        <location evidence="4">Cytoplasm</location>
        <location evidence="4">Cytosol</location>
    </subcellularLocation>
    <subcellularLocation>
        <location evidence="6">Cytoplasm</location>
        <location evidence="6">Perinuclear region</location>
    </subcellularLocation>
    <subcellularLocation>
        <location evidence="1">Cytoplasmic vesicle membrane</location>
        <topology evidence="1">Peripheral membrane protein</topology>
        <orientation evidence="1">Cytoplasmic side</orientation>
    </subcellularLocation>
    <subcellularLocation>
        <location evidence="7">Nucleus</location>
        <location evidence="7">Nucleolus</location>
    </subcellularLocation>
</comment>
<dbReference type="GO" id="GO:0005884">
    <property type="term" value="C:actin filament"/>
    <property type="evidence" value="ECO:0007669"/>
    <property type="project" value="InterPro"/>
</dbReference>
<organism evidence="29 30">
    <name type="scientific">Bos mutus</name>
    <name type="common">wild yak</name>
    <dbReference type="NCBI Taxonomy" id="72004"/>
    <lineage>
        <taxon>Eukaryota</taxon>
        <taxon>Metazoa</taxon>
        <taxon>Chordata</taxon>
        <taxon>Craniata</taxon>
        <taxon>Vertebrata</taxon>
        <taxon>Euteleostomi</taxon>
        <taxon>Mammalia</taxon>
        <taxon>Eutheria</taxon>
        <taxon>Laurasiatheria</taxon>
        <taxon>Artiodactyla</taxon>
        <taxon>Ruminantia</taxon>
        <taxon>Pecora</taxon>
        <taxon>Bovidae</taxon>
        <taxon>Bovinae</taxon>
        <taxon>Bos</taxon>
    </lineage>
</organism>
<comment type="caution">
    <text evidence="29">The sequence shown here is derived from an EMBL/GenBank/DDBJ whole genome shotgun (WGS) entry which is preliminary data.</text>
</comment>
<feature type="region of interest" description="Disordered" evidence="27">
    <location>
        <begin position="191"/>
        <end position="230"/>
    </location>
</feature>
<evidence type="ECO:0000256" key="10">
    <source>
        <dbReference type="ARBA" id="ARBA00022473"/>
    </source>
</evidence>
<evidence type="ECO:0000256" key="2">
    <source>
        <dbReference type="ARBA" id="ARBA00004245"/>
    </source>
</evidence>
<evidence type="ECO:0000256" key="16">
    <source>
        <dbReference type="ARBA" id="ARBA00023016"/>
    </source>
</evidence>
<accession>A0A6B0RPT0</accession>
<protein>
    <recommendedName>
        <fullName evidence="25">Formin-2</fullName>
    </recommendedName>
</protein>
<evidence type="ECO:0000256" key="5">
    <source>
        <dbReference type="ARBA" id="ARBA00004544"/>
    </source>
</evidence>
<keyword evidence="15" id="KW-0653">Protein transport</keyword>
<evidence type="ECO:0000256" key="21">
    <source>
        <dbReference type="ARBA" id="ARBA00023242"/>
    </source>
</evidence>
<feature type="compositionally biased region" description="Polar residues" evidence="27">
    <location>
        <begin position="287"/>
        <end position="301"/>
    </location>
</feature>
<dbReference type="EMBL" id="VBQZ03000078">
    <property type="protein sequence ID" value="MXQ92098.1"/>
    <property type="molecule type" value="Genomic_DNA"/>
</dbReference>
<evidence type="ECO:0000256" key="8">
    <source>
        <dbReference type="ARBA" id="ARBA00005271"/>
    </source>
</evidence>
<feature type="coiled-coil region" evidence="26">
    <location>
        <begin position="141"/>
        <end position="168"/>
    </location>
</feature>
<feature type="domain" description="FH2" evidence="28">
    <location>
        <begin position="462"/>
        <end position="878"/>
    </location>
</feature>
<keyword evidence="20" id="KW-0206">Cytoskeleton</keyword>
<feature type="compositionally biased region" description="Pro residues" evidence="27">
    <location>
        <begin position="322"/>
        <end position="357"/>
    </location>
</feature>
<evidence type="ECO:0000256" key="1">
    <source>
        <dbReference type="ARBA" id="ARBA00004180"/>
    </source>
</evidence>
<dbReference type="PANTHER" id="PTHR45920:SF7">
    <property type="entry name" value="FORMIN-G"/>
    <property type="match status" value="1"/>
</dbReference>
<dbReference type="Pfam" id="PF02181">
    <property type="entry name" value="FH2"/>
    <property type="match status" value="1"/>
</dbReference>
<dbReference type="GO" id="GO:0005829">
    <property type="term" value="C:cytosol"/>
    <property type="evidence" value="ECO:0007669"/>
    <property type="project" value="UniProtKB-SubCell"/>
</dbReference>
<keyword evidence="17 26" id="KW-0175">Coiled coil</keyword>
<dbReference type="GO" id="GO:0051015">
    <property type="term" value="F:actin filament binding"/>
    <property type="evidence" value="ECO:0007669"/>
    <property type="project" value="TreeGrafter"/>
</dbReference>
<evidence type="ECO:0000256" key="4">
    <source>
        <dbReference type="ARBA" id="ARBA00004514"/>
    </source>
</evidence>
<evidence type="ECO:0000256" key="17">
    <source>
        <dbReference type="ARBA" id="ARBA00023054"/>
    </source>
</evidence>
<evidence type="ECO:0000256" key="11">
    <source>
        <dbReference type="ARBA" id="ARBA00022475"/>
    </source>
</evidence>
<keyword evidence="9" id="KW-0813">Transport</keyword>
<dbReference type="SUPFAM" id="SSF101447">
    <property type="entry name" value="Formin homology 2 domain (FH2 domain)"/>
    <property type="match status" value="1"/>
</dbReference>
<dbReference type="GO" id="GO:0005730">
    <property type="term" value="C:nucleolus"/>
    <property type="evidence" value="ECO:0007669"/>
    <property type="project" value="UniProtKB-SubCell"/>
</dbReference>
<dbReference type="GO" id="GO:0030659">
    <property type="term" value="C:cytoplasmic vesicle membrane"/>
    <property type="evidence" value="ECO:0007669"/>
    <property type="project" value="UniProtKB-SubCell"/>
</dbReference>
<dbReference type="GO" id="GO:0006974">
    <property type="term" value="P:DNA damage response"/>
    <property type="evidence" value="ECO:0007669"/>
    <property type="project" value="UniProtKB-KW"/>
</dbReference>
<evidence type="ECO:0000256" key="27">
    <source>
        <dbReference type="SAM" id="MobiDB-lite"/>
    </source>
</evidence>
<evidence type="ECO:0000256" key="24">
    <source>
        <dbReference type="ARBA" id="ARBA00062215"/>
    </source>
</evidence>
<evidence type="ECO:0000313" key="29">
    <source>
        <dbReference type="EMBL" id="MXQ92098.1"/>
    </source>
</evidence>
<dbReference type="GO" id="GO:0045010">
    <property type="term" value="P:actin nucleation"/>
    <property type="evidence" value="ECO:0007669"/>
    <property type="project" value="InterPro"/>
</dbReference>
<name>A0A6B0RPT0_9CETA</name>
<reference evidence="29" key="1">
    <citation type="submission" date="2019-10" db="EMBL/GenBank/DDBJ databases">
        <title>The sequence and de novo assembly of the wild yak genome.</title>
        <authorList>
            <person name="Liu Y."/>
        </authorList>
    </citation>
    <scope>NUCLEOTIDE SEQUENCE [LARGE SCALE GENOMIC DNA]</scope>
    <source>
        <strain evidence="29">WY2019</strain>
    </source>
</reference>
<dbReference type="InterPro" id="IPR042201">
    <property type="entry name" value="FH2_Formin_sf"/>
</dbReference>
<keyword evidence="21" id="KW-0539">Nucleus</keyword>
<dbReference type="AlphaFoldDB" id="A0A6B0RPT0"/>
<dbReference type="GO" id="GO:0070649">
    <property type="term" value="P:formin-nucleated actin cable assembly"/>
    <property type="evidence" value="ECO:0007669"/>
    <property type="project" value="UniProtKB-ARBA"/>
</dbReference>
<evidence type="ECO:0000256" key="6">
    <source>
        <dbReference type="ARBA" id="ARBA00004556"/>
    </source>
</evidence>
<keyword evidence="13" id="KW-0597">Phosphoprotein</keyword>
<evidence type="ECO:0000256" key="23">
    <source>
        <dbReference type="ARBA" id="ARBA00057189"/>
    </source>
</evidence>
<dbReference type="InterPro" id="IPR015425">
    <property type="entry name" value="FH2_Formin"/>
</dbReference>
<dbReference type="GO" id="GO:0048471">
    <property type="term" value="C:perinuclear region of cytoplasm"/>
    <property type="evidence" value="ECO:0007669"/>
    <property type="project" value="UniProtKB-SubCell"/>
</dbReference>
<comment type="similarity">
    <text evidence="8">Belongs to the formin homology family. Cappuccino subfamily.</text>
</comment>
<comment type="function">
    <text evidence="23">Actin-binding protein that is involved in actin cytoskeleton assembly and reorganization. Acts as an actin nucleation factor and promotes assembly of actin filaments together with SPIRE1 and SPIRE2. Involved in intracellular vesicle transport along actin fibers, providing a novel link between actin cytoskeleton dynamics and intracellular transport. Required for asymmetric spindle positioning, asymmetric oocyte division and polar body extrusion during female germ cell meiosis. Plays a role in responses to DNA damage, cellular stress and hypoxia by protecting CDKN1A against degradation, and thereby plays a role in stress-induced cell cycle arrest. Also acts in the nucleus: together with SPIRE1 and SPIRE2, promotes assembly of nuclear actin filaments in response to DNA damage in order to facilitate movement of chromatin and repair factors after DNA damage. Protects cells against apoptosis by protecting CDKN1A against degradation.</text>
</comment>
<dbReference type="PRINTS" id="PR00828">
    <property type="entry name" value="FORMIN"/>
</dbReference>
<evidence type="ECO:0000256" key="7">
    <source>
        <dbReference type="ARBA" id="ARBA00004604"/>
    </source>
</evidence>
<feature type="compositionally biased region" description="Pro residues" evidence="27">
    <location>
        <begin position="400"/>
        <end position="420"/>
    </location>
</feature>
<keyword evidence="16" id="KW-0346">Stress response</keyword>
<keyword evidence="11" id="KW-1003">Cell membrane</keyword>
<feature type="region of interest" description="Disordered" evidence="27">
    <location>
        <begin position="1031"/>
        <end position="1095"/>
    </location>
</feature>
<evidence type="ECO:0000256" key="20">
    <source>
        <dbReference type="ARBA" id="ARBA00023212"/>
    </source>
</evidence>
<dbReference type="GO" id="GO:0015031">
    <property type="term" value="P:protein transport"/>
    <property type="evidence" value="ECO:0007669"/>
    <property type="project" value="UniProtKB-KW"/>
</dbReference>